<accession>A0A161SB34</accession>
<keyword evidence="2" id="KW-1185">Reference proteome</keyword>
<comment type="caution">
    <text evidence="1">The sequence shown here is derived from an EMBL/GenBank/DDBJ whole genome shotgun (WGS) entry which is preliminary data.</text>
</comment>
<organism evidence="1 2">
    <name type="scientific">Myroides marinus</name>
    <dbReference type="NCBI Taxonomy" id="703342"/>
    <lineage>
        <taxon>Bacteria</taxon>
        <taxon>Pseudomonadati</taxon>
        <taxon>Bacteroidota</taxon>
        <taxon>Flavobacteriia</taxon>
        <taxon>Flavobacteriales</taxon>
        <taxon>Flavobacteriaceae</taxon>
        <taxon>Myroides</taxon>
    </lineage>
</organism>
<evidence type="ECO:0000313" key="1">
    <source>
        <dbReference type="EMBL" id="KZE82889.1"/>
    </source>
</evidence>
<dbReference type="AlphaFoldDB" id="A0A161SB34"/>
<gene>
    <name evidence="1" type="ORF">AV926_04895</name>
</gene>
<dbReference type="OrthoDB" id="9970261at2"/>
<dbReference type="RefSeq" id="WP_038986926.1">
    <property type="nucleotide sequence ID" value="NZ_JWJO01000037.1"/>
</dbReference>
<name>A0A161SB34_9FLAO</name>
<reference evidence="1 2" key="1">
    <citation type="submission" date="2016-01" db="EMBL/GenBank/DDBJ databases">
        <title>Whole genome sequencing of Myroides marinus L41.</title>
        <authorList>
            <person name="Hong K.W."/>
        </authorList>
    </citation>
    <scope>NUCLEOTIDE SEQUENCE [LARGE SCALE GENOMIC DNA]</scope>
    <source>
        <strain evidence="1 2">L41</strain>
    </source>
</reference>
<proteinExistence type="predicted"/>
<dbReference type="Proteomes" id="UP000076630">
    <property type="component" value="Unassembled WGS sequence"/>
</dbReference>
<dbReference type="EMBL" id="LQNU01000041">
    <property type="protein sequence ID" value="KZE82889.1"/>
    <property type="molecule type" value="Genomic_DNA"/>
</dbReference>
<evidence type="ECO:0000313" key="2">
    <source>
        <dbReference type="Proteomes" id="UP000076630"/>
    </source>
</evidence>
<sequence>MAKDKVREPAVGLGEWKVGTEITLEMVAELRKRYADIEEAGKGKDAKIAELEETVKDKNKIIAESQGIIDDYKEIVSDKDALIAEDNKLIEAQKEEIVRLLKEQLPNSTGVPPKEGETVIRFLLSPAGRFKLPYNVGQEVALHKEVAAEIVESAYAEYVVEVE</sequence>
<protein>
    <submittedName>
        <fullName evidence="1">Uncharacterized protein</fullName>
    </submittedName>
</protein>